<feature type="non-terminal residue" evidence="4">
    <location>
        <position position="140"/>
    </location>
</feature>
<sequence length="140" mass="15696">MLSKIYGILYKRLLGTGVSKYKPINKVHDYVDSKIQKKIVTIEGIKFLGVVENIIEVHVTNIPEIEFCKKEIKKGDTVVDIGANIGLFTLFFSKLVGTTGRVIAFEPDPENFDVLKKNIELNEITNVTLIQKGVSNKNES</sequence>
<name>A0A382Z3M5_9ZZZZ</name>
<evidence type="ECO:0000259" key="3">
    <source>
        <dbReference type="Pfam" id="PF02475"/>
    </source>
</evidence>
<dbReference type="Pfam" id="PF02475">
    <property type="entry name" value="TRM5-TYW2_MTfase"/>
    <property type="match status" value="1"/>
</dbReference>
<evidence type="ECO:0000256" key="2">
    <source>
        <dbReference type="ARBA" id="ARBA00022691"/>
    </source>
</evidence>
<proteinExistence type="predicted"/>
<dbReference type="InterPro" id="IPR029063">
    <property type="entry name" value="SAM-dependent_MTases_sf"/>
</dbReference>
<evidence type="ECO:0000313" key="4">
    <source>
        <dbReference type="EMBL" id="SVD90061.1"/>
    </source>
</evidence>
<protein>
    <recommendedName>
        <fullName evidence="3">TRM5/TYW2-like methyltransferase domain-containing protein</fullName>
    </recommendedName>
</protein>
<dbReference type="PANTHER" id="PTHR34203">
    <property type="entry name" value="METHYLTRANSFERASE, FKBM FAMILY PROTEIN"/>
    <property type="match status" value="1"/>
</dbReference>
<dbReference type="AlphaFoldDB" id="A0A382Z3M5"/>
<accession>A0A382Z3M5</accession>
<keyword evidence="1" id="KW-0808">Transferase</keyword>
<dbReference type="InterPro" id="IPR052514">
    <property type="entry name" value="SAM-dependent_MTase"/>
</dbReference>
<dbReference type="NCBIfam" id="TIGR01444">
    <property type="entry name" value="fkbM_fam"/>
    <property type="match status" value="1"/>
</dbReference>
<dbReference type="PANTHER" id="PTHR34203:SF15">
    <property type="entry name" value="SLL1173 PROTEIN"/>
    <property type="match status" value="1"/>
</dbReference>
<dbReference type="InterPro" id="IPR056743">
    <property type="entry name" value="TRM5-TYW2-like_MTfase"/>
</dbReference>
<dbReference type="Gene3D" id="3.40.50.150">
    <property type="entry name" value="Vaccinia Virus protein VP39"/>
    <property type="match status" value="1"/>
</dbReference>
<feature type="domain" description="TRM5/TYW2-like methyltransferase" evidence="3">
    <location>
        <begin position="59"/>
        <end position="128"/>
    </location>
</feature>
<dbReference type="EMBL" id="UINC01180720">
    <property type="protein sequence ID" value="SVD90061.1"/>
    <property type="molecule type" value="Genomic_DNA"/>
</dbReference>
<dbReference type="GO" id="GO:0016740">
    <property type="term" value="F:transferase activity"/>
    <property type="evidence" value="ECO:0007669"/>
    <property type="project" value="UniProtKB-KW"/>
</dbReference>
<reference evidence="4" key="1">
    <citation type="submission" date="2018-05" db="EMBL/GenBank/DDBJ databases">
        <authorList>
            <person name="Lanie J.A."/>
            <person name="Ng W.-L."/>
            <person name="Kazmierczak K.M."/>
            <person name="Andrzejewski T.M."/>
            <person name="Davidsen T.M."/>
            <person name="Wayne K.J."/>
            <person name="Tettelin H."/>
            <person name="Glass J.I."/>
            <person name="Rusch D."/>
            <person name="Podicherti R."/>
            <person name="Tsui H.-C.T."/>
            <person name="Winkler M.E."/>
        </authorList>
    </citation>
    <scope>NUCLEOTIDE SEQUENCE</scope>
</reference>
<dbReference type="CDD" id="cd02440">
    <property type="entry name" value="AdoMet_MTases"/>
    <property type="match status" value="1"/>
</dbReference>
<gene>
    <name evidence="4" type="ORF">METZ01_LOCUS442915</name>
</gene>
<organism evidence="4">
    <name type="scientific">marine metagenome</name>
    <dbReference type="NCBI Taxonomy" id="408172"/>
    <lineage>
        <taxon>unclassified sequences</taxon>
        <taxon>metagenomes</taxon>
        <taxon>ecological metagenomes</taxon>
    </lineage>
</organism>
<dbReference type="SUPFAM" id="SSF53335">
    <property type="entry name" value="S-adenosyl-L-methionine-dependent methyltransferases"/>
    <property type="match status" value="1"/>
</dbReference>
<keyword evidence="2" id="KW-0949">S-adenosyl-L-methionine</keyword>
<evidence type="ECO:0000256" key="1">
    <source>
        <dbReference type="ARBA" id="ARBA00022679"/>
    </source>
</evidence>
<dbReference type="InterPro" id="IPR006342">
    <property type="entry name" value="FkbM_mtfrase"/>
</dbReference>